<gene>
    <name evidence="2" type="ORF">GCM10010305_58900</name>
</gene>
<comment type="caution">
    <text evidence="2">The sequence shown here is derived from an EMBL/GenBank/DDBJ whole genome shotgun (WGS) entry which is preliminary data.</text>
</comment>
<evidence type="ECO:0008006" key="4">
    <source>
        <dbReference type="Google" id="ProtNLM"/>
    </source>
</evidence>
<dbReference type="EMBL" id="BMUL01000023">
    <property type="protein sequence ID" value="GHB08082.1"/>
    <property type="molecule type" value="Genomic_DNA"/>
</dbReference>
<keyword evidence="1" id="KW-1133">Transmembrane helix</keyword>
<protein>
    <recommendedName>
        <fullName evidence="4">DUF3592 domain-containing protein</fullName>
    </recommendedName>
</protein>
<sequence>MDWNVILRLWCAVWGVLALAGYGAALAGLTGERHTVRATGRVVRVREPRHGGSRRDGVSVVVAYRDPDSGREVVVTNEGERGTTFSAAWEGREVGIAHPEGRPHAYRFTRVGERPGRGLGRPGLALFLACAGLVALVAVERGWPWALIGGAGPCAVYAAVLLPGAARDRRKRRAELAAMEAVRGRIVAVLRDVSVDQDDGHVLTTLTPVVSFTTRAGAVVTAHWGGSLPDAASARGREVTVHHAPDDPADFTLDMAAERRSWKGDAALHVLTVAVLAATAVTGAVLR</sequence>
<dbReference type="RefSeq" id="WP_189982956.1">
    <property type="nucleotide sequence ID" value="NZ_BMUL01000023.1"/>
</dbReference>
<organism evidence="2 3">
    <name type="scientific">Streptomyces termitum</name>
    <dbReference type="NCBI Taxonomy" id="67368"/>
    <lineage>
        <taxon>Bacteria</taxon>
        <taxon>Bacillati</taxon>
        <taxon>Actinomycetota</taxon>
        <taxon>Actinomycetes</taxon>
        <taxon>Kitasatosporales</taxon>
        <taxon>Streptomycetaceae</taxon>
        <taxon>Streptomyces</taxon>
    </lineage>
</organism>
<evidence type="ECO:0000256" key="1">
    <source>
        <dbReference type="SAM" id="Phobius"/>
    </source>
</evidence>
<proteinExistence type="predicted"/>
<evidence type="ECO:0000313" key="3">
    <source>
        <dbReference type="Proteomes" id="UP000644020"/>
    </source>
</evidence>
<feature type="transmembrane region" description="Helical" evidence="1">
    <location>
        <begin position="6"/>
        <end position="29"/>
    </location>
</feature>
<dbReference type="AlphaFoldDB" id="A0A918WDM4"/>
<keyword evidence="1" id="KW-0812">Transmembrane</keyword>
<accession>A0A918WDM4</accession>
<feature type="transmembrane region" description="Helical" evidence="1">
    <location>
        <begin position="266"/>
        <end position="286"/>
    </location>
</feature>
<feature type="transmembrane region" description="Helical" evidence="1">
    <location>
        <begin position="119"/>
        <end position="139"/>
    </location>
</feature>
<dbReference type="Proteomes" id="UP000644020">
    <property type="component" value="Unassembled WGS sequence"/>
</dbReference>
<keyword evidence="1" id="KW-0472">Membrane</keyword>
<keyword evidence="3" id="KW-1185">Reference proteome</keyword>
<evidence type="ECO:0000313" key="2">
    <source>
        <dbReference type="EMBL" id="GHB08082.1"/>
    </source>
</evidence>
<reference evidence="2" key="1">
    <citation type="journal article" date="2014" name="Int. J. Syst. Evol. Microbiol.">
        <title>Complete genome sequence of Corynebacterium casei LMG S-19264T (=DSM 44701T), isolated from a smear-ripened cheese.</title>
        <authorList>
            <consortium name="US DOE Joint Genome Institute (JGI-PGF)"/>
            <person name="Walter F."/>
            <person name="Albersmeier A."/>
            <person name="Kalinowski J."/>
            <person name="Ruckert C."/>
        </authorList>
    </citation>
    <scope>NUCLEOTIDE SEQUENCE</scope>
    <source>
        <strain evidence="2">JCM 4518</strain>
    </source>
</reference>
<reference evidence="2" key="2">
    <citation type="submission" date="2020-09" db="EMBL/GenBank/DDBJ databases">
        <authorList>
            <person name="Sun Q."/>
            <person name="Ohkuma M."/>
        </authorList>
    </citation>
    <scope>NUCLEOTIDE SEQUENCE</scope>
    <source>
        <strain evidence="2">JCM 4518</strain>
    </source>
</reference>
<feature type="transmembrane region" description="Helical" evidence="1">
    <location>
        <begin position="145"/>
        <end position="166"/>
    </location>
</feature>
<name>A0A918WDM4_9ACTN</name>